<keyword evidence="1" id="KW-0472">Membrane</keyword>
<dbReference type="GO" id="GO:0047756">
    <property type="term" value="F:chondroitin 4-sulfotransferase activity"/>
    <property type="evidence" value="ECO:0007669"/>
    <property type="project" value="InterPro"/>
</dbReference>
<protein>
    <recommendedName>
        <fullName evidence="4">Sulfotransferase domain-containing protein</fullName>
    </recommendedName>
</protein>
<gene>
    <name evidence="2" type="ORF">QR680_015887</name>
</gene>
<dbReference type="PANTHER" id="PTHR22900:SF5">
    <property type="entry name" value="PROTEIN CBG14245"/>
    <property type="match status" value="1"/>
</dbReference>
<evidence type="ECO:0008006" key="4">
    <source>
        <dbReference type="Google" id="ProtNLM"/>
    </source>
</evidence>
<evidence type="ECO:0000313" key="3">
    <source>
        <dbReference type="Proteomes" id="UP001175271"/>
    </source>
</evidence>
<name>A0AA39H9A9_9BILA</name>
<organism evidence="2 3">
    <name type="scientific">Steinernema hermaphroditum</name>
    <dbReference type="NCBI Taxonomy" id="289476"/>
    <lineage>
        <taxon>Eukaryota</taxon>
        <taxon>Metazoa</taxon>
        <taxon>Ecdysozoa</taxon>
        <taxon>Nematoda</taxon>
        <taxon>Chromadorea</taxon>
        <taxon>Rhabditida</taxon>
        <taxon>Tylenchina</taxon>
        <taxon>Panagrolaimomorpha</taxon>
        <taxon>Strongyloidoidea</taxon>
        <taxon>Steinernematidae</taxon>
        <taxon>Steinernema</taxon>
    </lineage>
</organism>
<keyword evidence="1" id="KW-1133">Transmembrane helix</keyword>
<comment type="caution">
    <text evidence="2">The sequence shown here is derived from an EMBL/GenBank/DDBJ whole genome shotgun (WGS) entry which is preliminary data.</text>
</comment>
<keyword evidence="3" id="KW-1185">Reference proteome</keyword>
<feature type="transmembrane region" description="Helical" evidence="1">
    <location>
        <begin position="15"/>
        <end position="39"/>
    </location>
</feature>
<evidence type="ECO:0000313" key="2">
    <source>
        <dbReference type="EMBL" id="KAK0401632.1"/>
    </source>
</evidence>
<evidence type="ECO:0000256" key="1">
    <source>
        <dbReference type="SAM" id="Phobius"/>
    </source>
</evidence>
<dbReference type="GO" id="GO:0016020">
    <property type="term" value="C:membrane"/>
    <property type="evidence" value="ECO:0007669"/>
    <property type="project" value="InterPro"/>
</dbReference>
<dbReference type="GO" id="GO:1902884">
    <property type="term" value="P:positive regulation of response to oxidative stress"/>
    <property type="evidence" value="ECO:0007669"/>
    <property type="project" value="InterPro"/>
</dbReference>
<proteinExistence type="predicted"/>
<keyword evidence="1" id="KW-0812">Transmembrane</keyword>
<dbReference type="GO" id="GO:0050650">
    <property type="term" value="P:chondroitin sulfate proteoglycan biosynthetic process"/>
    <property type="evidence" value="ECO:0007669"/>
    <property type="project" value="InterPro"/>
</dbReference>
<dbReference type="InterPro" id="IPR007669">
    <property type="entry name" value="Chst-1-like"/>
</dbReference>
<dbReference type="InterPro" id="IPR005331">
    <property type="entry name" value="Sulfotransferase"/>
</dbReference>
<dbReference type="EMBL" id="JAUCMV010000004">
    <property type="protein sequence ID" value="KAK0401632.1"/>
    <property type="molecule type" value="Genomic_DNA"/>
</dbReference>
<dbReference type="AlphaFoldDB" id="A0AA39H9A9"/>
<dbReference type="Pfam" id="PF03567">
    <property type="entry name" value="Sulfotransfer_2"/>
    <property type="match status" value="1"/>
</dbReference>
<reference evidence="2" key="1">
    <citation type="submission" date="2023-06" db="EMBL/GenBank/DDBJ databases">
        <title>Genomic analysis of the entomopathogenic nematode Steinernema hermaphroditum.</title>
        <authorList>
            <person name="Schwarz E.M."/>
            <person name="Heppert J.K."/>
            <person name="Baniya A."/>
            <person name="Schwartz H.T."/>
            <person name="Tan C.-H."/>
            <person name="Antoshechkin I."/>
            <person name="Sternberg P.W."/>
            <person name="Goodrich-Blair H."/>
            <person name="Dillman A.R."/>
        </authorList>
    </citation>
    <scope>NUCLEOTIDE SEQUENCE</scope>
    <source>
        <strain evidence="2">PS9179</strain>
        <tissue evidence="2">Whole animal</tissue>
    </source>
</reference>
<dbReference type="PANTHER" id="PTHR22900">
    <property type="entry name" value="PROTEIN CBG14245-RELATED"/>
    <property type="match status" value="1"/>
</dbReference>
<accession>A0AA39H9A9</accession>
<sequence length="377" mass="44229">MAFSAHYRHPLSSRLIYALLGLAAFFYFVIAYGITVVYLRPNVLIACQNDDLNIRDLLKSIYEDAYVYGKHQPNEEQDTRNETSSNLLLESKTTSMPIIDNIDLSTLPHTHEIIPPYVKLEEKMKAVHSHRLAACVIEKNMSTIITAIMCFLEDFVSFLHANRTITSERWHTRFCRGKNEYGSVDAMLEKTKTVLEDWMIFTLVRDPLERLISAFTDKCIYNKEKKESINCYGCHQDIECFVRSVYNRTLTFAHIPSNQKHPYLMEDVHTFPQNWHCSFQTRTNKMKIIKYYSEYSERDKTYVELVKVLQERGIHQDLIVYIVEQVTTGTTFHTTINSDEKKKARATILQNSDLLDMVYSMYYHDYELFGFPKTYDK</sequence>
<dbReference type="Proteomes" id="UP001175271">
    <property type="component" value="Unassembled WGS sequence"/>
</dbReference>